<dbReference type="Gene3D" id="3.40.1360.10">
    <property type="match status" value="1"/>
</dbReference>
<evidence type="ECO:0000259" key="1">
    <source>
        <dbReference type="Pfam" id="PF20469"/>
    </source>
</evidence>
<dbReference type="Pfam" id="PF11398">
    <property type="entry name" value="DUF2813"/>
    <property type="match status" value="1"/>
</dbReference>
<feature type="domain" description="OLD protein-like TOPRIM" evidence="1">
    <location>
        <begin position="371"/>
        <end position="435"/>
    </location>
</feature>
<keyword evidence="2" id="KW-0378">Hydrolase</keyword>
<evidence type="ECO:0000313" key="3">
    <source>
        <dbReference type="Proteomes" id="UP000321787"/>
    </source>
</evidence>
<dbReference type="Gene3D" id="3.40.50.300">
    <property type="entry name" value="P-loop containing nucleotide triphosphate hydrolases"/>
    <property type="match status" value="1"/>
</dbReference>
<evidence type="ECO:0000313" key="2">
    <source>
        <dbReference type="EMBL" id="GEK13448.1"/>
    </source>
</evidence>
<dbReference type="GO" id="GO:0006302">
    <property type="term" value="P:double-strand break repair"/>
    <property type="evidence" value="ECO:0007669"/>
    <property type="project" value="TreeGrafter"/>
</dbReference>
<dbReference type="EMBL" id="BJTZ01000006">
    <property type="protein sequence ID" value="GEK13448.1"/>
    <property type="molecule type" value="Genomic_DNA"/>
</dbReference>
<gene>
    <name evidence="2" type="primary">ybjD</name>
    <name evidence="2" type="ORF">AFI02nite_14840</name>
</gene>
<reference evidence="2 3" key="1">
    <citation type="submission" date="2019-07" db="EMBL/GenBank/DDBJ databases">
        <title>Whole genome shotgun sequence of Aliivibrio fischeri NBRC 101058.</title>
        <authorList>
            <person name="Hosoyama A."/>
            <person name="Uohara A."/>
            <person name="Ohji S."/>
            <person name="Ichikawa N."/>
        </authorList>
    </citation>
    <scope>NUCLEOTIDE SEQUENCE [LARGE SCALE GENOMIC DNA]</scope>
    <source>
        <strain evidence="2 3">NBRC 101058</strain>
    </source>
</reference>
<dbReference type="InterPro" id="IPR034139">
    <property type="entry name" value="TOPRIM_OLD"/>
</dbReference>
<organism evidence="2 3">
    <name type="scientific">Aliivibrio fischeri</name>
    <name type="common">Vibrio fischeri</name>
    <dbReference type="NCBI Taxonomy" id="668"/>
    <lineage>
        <taxon>Bacteria</taxon>
        <taxon>Pseudomonadati</taxon>
        <taxon>Pseudomonadota</taxon>
        <taxon>Gammaproteobacteria</taxon>
        <taxon>Vibrionales</taxon>
        <taxon>Vibrionaceae</taxon>
        <taxon>Aliivibrio</taxon>
    </lineage>
</organism>
<dbReference type="Proteomes" id="UP000321787">
    <property type="component" value="Unassembled WGS sequence"/>
</dbReference>
<dbReference type="CDD" id="cd01026">
    <property type="entry name" value="TOPRIM_OLD"/>
    <property type="match status" value="1"/>
</dbReference>
<dbReference type="GO" id="GO:0004519">
    <property type="term" value="F:endonuclease activity"/>
    <property type="evidence" value="ECO:0007669"/>
    <property type="project" value="UniProtKB-KW"/>
</dbReference>
<accession>A0A510UFP3</accession>
<sequence>MLLERIEVSGFRGIKRLSLSFEQLTTLIGENTWGKSSLLDALSIALPISGELHQFTLKDFHQDHSISYTQDQHIQIIITWQTTEKNEHKAGRYRKLSSLWQHDANSNTQRIYYRVSATNNDGKITSSSTFLDKDGNVLRYHRIECLVYELIKLHPVIRIRDSRRLSPGPFTDHVPDDRIERRINNTCRRLLTAPGQVSSGEIKSALQSMQSLVDHYFSFRNHRRHGQHKVRDDLFFGQKAEGVSLNQFVNQNQSKQTKLLLLGLLNTYLRAKGPNTLKQSARPVMIVEDPEGRLHPTQLIQAWTLLDHIPMQKILTTNSSELLSAVPLSSIRRLVRESDSTSSYALTPTSLSRDDLRRITFHIRFQRSNALFARCWLLVEGETEVWLFNEMARILGYNLAAEGVQIIEFAQSGLKSLIKMAKALHIEWHVVTDGDPAGKKYAFAVKSQLENEHERHRLTELPHKDIEHYLYHHGFEELFRTLSNISADQPVPPKKIIVKTLKKYAKPDVALAIVEHCEEMGPESIPLLLRWTLKRTVTMAKGQG</sequence>
<keyword evidence="2" id="KW-0255">Endonuclease</keyword>
<proteinExistence type="predicted"/>
<keyword evidence="2" id="KW-0540">Nuclease</keyword>
<dbReference type="GO" id="GO:0000731">
    <property type="term" value="P:DNA synthesis involved in DNA repair"/>
    <property type="evidence" value="ECO:0007669"/>
    <property type="project" value="TreeGrafter"/>
</dbReference>
<dbReference type="InterPro" id="IPR022602">
    <property type="entry name" value="DUF2813"/>
</dbReference>
<dbReference type="Pfam" id="PF20469">
    <property type="entry name" value="OLD-like_TOPRIM"/>
    <property type="match status" value="1"/>
</dbReference>
<dbReference type="InterPro" id="IPR027417">
    <property type="entry name" value="P-loop_NTPase"/>
</dbReference>
<dbReference type="AlphaFoldDB" id="A0A510UFP3"/>
<dbReference type="SUPFAM" id="SSF52540">
    <property type="entry name" value="P-loop containing nucleoside triphosphate hydrolases"/>
    <property type="match status" value="1"/>
</dbReference>
<protein>
    <submittedName>
        <fullName evidence="2">ATP-dependent endonuclease</fullName>
    </submittedName>
</protein>
<dbReference type="RefSeq" id="WP_146863301.1">
    <property type="nucleotide sequence ID" value="NZ_BJTZ01000006.1"/>
</dbReference>
<dbReference type="PANTHER" id="PTHR32182:SF19">
    <property type="entry name" value="HOMOLOGY WITH RECF PROTEIN"/>
    <property type="match status" value="1"/>
</dbReference>
<comment type="caution">
    <text evidence="2">The sequence shown here is derived from an EMBL/GenBank/DDBJ whole genome shotgun (WGS) entry which is preliminary data.</text>
</comment>
<name>A0A510UFP3_ALIFS</name>
<dbReference type="PANTHER" id="PTHR32182">
    <property type="entry name" value="DNA REPLICATION AND REPAIR PROTEIN RECF"/>
    <property type="match status" value="1"/>
</dbReference>